<dbReference type="AlphaFoldDB" id="A0AA96GCC0"/>
<sequence length="58" mass="6319">MGTGVNSPHTTMEFYERPLFDAKAHNAERLVQLASLMSLNVAAVKIMPLEGLISPSFS</sequence>
<dbReference type="KEGG" id="nall:PP769_05155"/>
<protein>
    <submittedName>
        <fullName evidence="1">Uncharacterized protein</fullName>
    </submittedName>
</protein>
<name>A0AA96GCC0_9BACT</name>
<dbReference type="Proteomes" id="UP001302719">
    <property type="component" value="Chromosome"/>
</dbReference>
<dbReference type="RefSeq" id="WP_312645841.1">
    <property type="nucleotide sequence ID" value="NZ_CP116967.1"/>
</dbReference>
<accession>A0AA96GCC0</accession>
<dbReference type="EMBL" id="CP116967">
    <property type="protein sequence ID" value="WNM59153.1"/>
    <property type="molecule type" value="Genomic_DNA"/>
</dbReference>
<organism evidence="1 2">
    <name type="scientific">Candidatus Nitrospira allomarina</name>
    <dbReference type="NCBI Taxonomy" id="3020900"/>
    <lineage>
        <taxon>Bacteria</taxon>
        <taxon>Pseudomonadati</taxon>
        <taxon>Nitrospirota</taxon>
        <taxon>Nitrospiria</taxon>
        <taxon>Nitrospirales</taxon>
        <taxon>Nitrospiraceae</taxon>
        <taxon>Nitrospira</taxon>
    </lineage>
</organism>
<reference evidence="1 2" key="1">
    <citation type="submission" date="2023-01" db="EMBL/GenBank/DDBJ databases">
        <title>Cultivation and genomic characterization of new, ubiquitous marine nitrite-oxidizing bacteria from the Nitrospirales.</title>
        <authorList>
            <person name="Mueller A.J."/>
            <person name="Daebeler A."/>
            <person name="Herbold C.W."/>
            <person name="Kirkegaard R.H."/>
            <person name="Daims H."/>
        </authorList>
    </citation>
    <scope>NUCLEOTIDE SEQUENCE [LARGE SCALE GENOMIC DNA]</scope>
    <source>
        <strain evidence="1 2">VA</strain>
    </source>
</reference>
<evidence type="ECO:0000313" key="2">
    <source>
        <dbReference type="Proteomes" id="UP001302719"/>
    </source>
</evidence>
<gene>
    <name evidence="1" type="ORF">PP769_05155</name>
</gene>
<evidence type="ECO:0000313" key="1">
    <source>
        <dbReference type="EMBL" id="WNM59153.1"/>
    </source>
</evidence>
<keyword evidence="2" id="KW-1185">Reference proteome</keyword>
<proteinExistence type="predicted"/>